<sequence>MSRMTSEMRSNNVSVPLRFDNSRGSAYQSYAGSSLASLRVFVANLDMKQVYLSSFDIFLSSVLLHSLPLCLFDDTSSSTLFRHGAVMLTHAQQATKHEVCASETN</sequence>
<dbReference type="Proteomes" id="UP000661280">
    <property type="component" value="Chromosome 8"/>
</dbReference>
<accession>A0A7R7WKV0</accession>
<dbReference type="EMBL" id="AP024432">
    <property type="protein sequence ID" value="BCS04852.1"/>
    <property type="molecule type" value="Genomic_DNA"/>
</dbReference>
<proteinExistence type="predicted"/>
<dbReference type="GeneID" id="64966173"/>
<name>A0A7R7WKV0_ASPKA</name>
<organism evidence="1 2">
    <name type="scientific">Aspergillus kawachii</name>
    <name type="common">White koji mold</name>
    <name type="synonym">Aspergillus awamori var. kawachi</name>
    <dbReference type="NCBI Taxonomy" id="1069201"/>
    <lineage>
        <taxon>Eukaryota</taxon>
        <taxon>Fungi</taxon>
        <taxon>Dikarya</taxon>
        <taxon>Ascomycota</taxon>
        <taxon>Pezizomycotina</taxon>
        <taxon>Eurotiomycetes</taxon>
        <taxon>Eurotiomycetidae</taxon>
        <taxon>Eurotiales</taxon>
        <taxon>Aspergillaceae</taxon>
        <taxon>Aspergillus</taxon>
        <taxon>Aspergillus subgen. Circumdati</taxon>
    </lineage>
</organism>
<reference evidence="1" key="2">
    <citation type="submission" date="2021-02" db="EMBL/GenBank/DDBJ databases">
        <title>Aspergillus luchuensis mut. kawachii IFO 4304 genome sequence.</title>
        <authorList>
            <person name="Mori K."/>
            <person name="Kadooka C."/>
            <person name="Goto M."/>
            <person name="Futagami T."/>
        </authorList>
    </citation>
    <scope>NUCLEOTIDE SEQUENCE</scope>
    <source>
        <strain evidence="1">IFO 4308</strain>
    </source>
</reference>
<dbReference type="RefSeq" id="XP_041548614.1">
    <property type="nucleotide sequence ID" value="XM_041681697.1"/>
</dbReference>
<protein>
    <submittedName>
        <fullName evidence="1">Uncharacterized protein</fullName>
    </submittedName>
</protein>
<reference evidence="1" key="1">
    <citation type="submission" date="2021-01" db="EMBL/GenBank/DDBJ databases">
        <authorList>
            <consortium name="Aspergillus luchuensis mut. kawachii IFO 4304 genome sequencing consortium"/>
            <person name="Kazuki M."/>
            <person name="Futagami T."/>
        </authorList>
    </citation>
    <scope>NUCLEOTIDE SEQUENCE</scope>
    <source>
        <strain evidence="1">IFO 4308</strain>
    </source>
</reference>
<dbReference type="AlphaFoldDB" id="A0A7R7WKV0"/>
<evidence type="ECO:0000313" key="2">
    <source>
        <dbReference type="Proteomes" id="UP000661280"/>
    </source>
</evidence>
<gene>
    <name evidence="1" type="ORF">AKAW2_80653S</name>
</gene>
<dbReference type="KEGG" id="aluc:AKAW2_80653S"/>
<keyword evidence="2" id="KW-1185">Reference proteome</keyword>
<evidence type="ECO:0000313" key="1">
    <source>
        <dbReference type="EMBL" id="BCS04852.1"/>
    </source>
</evidence>